<evidence type="ECO:0000313" key="3">
    <source>
        <dbReference type="Proteomes" id="UP000184268"/>
    </source>
</evidence>
<keyword evidence="1" id="KW-1133">Transmembrane helix</keyword>
<reference evidence="2 3" key="1">
    <citation type="submission" date="2016-11" db="EMBL/GenBank/DDBJ databases">
        <authorList>
            <person name="Jaros S."/>
            <person name="Januszkiewicz K."/>
            <person name="Wedrychowicz H."/>
        </authorList>
    </citation>
    <scope>NUCLEOTIDE SEQUENCE [LARGE SCALE GENOMIC DNA]</scope>
    <source>
        <strain evidence="2 3">DSM 16917</strain>
    </source>
</reference>
<evidence type="ECO:0000256" key="1">
    <source>
        <dbReference type="SAM" id="Phobius"/>
    </source>
</evidence>
<keyword evidence="1" id="KW-0472">Membrane</keyword>
<sequence>MFALYPLLGFGKLPLWEVILGTAVGLVLLRLGVLYLQRVLIHFGQGTYRVYNPLLGWFGKGETHSCLLSGVGAIEISRWGKLRWGESQVHLCYDVFLVLKNGDRVHVFVAGTHAKADKLARELASRLSLPLLS</sequence>
<name>A0A1M5UIG7_9GAMM</name>
<gene>
    <name evidence="2" type="ORF">SAMN02745129_2592</name>
</gene>
<protein>
    <submittedName>
        <fullName evidence="2">Uncharacterized protein</fullName>
    </submittedName>
</protein>
<feature type="transmembrane region" description="Helical" evidence="1">
    <location>
        <begin position="15"/>
        <end position="36"/>
    </location>
</feature>
<accession>A0A1M5UIG7</accession>
<dbReference type="Proteomes" id="UP000184268">
    <property type="component" value="Unassembled WGS sequence"/>
</dbReference>
<organism evidence="2 3">
    <name type="scientific">Ferrimonas marina</name>
    <dbReference type="NCBI Taxonomy" id="299255"/>
    <lineage>
        <taxon>Bacteria</taxon>
        <taxon>Pseudomonadati</taxon>
        <taxon>Pseudomonadota</taxon>
        <taxon>Gammaproteobacteria</taxon>
        <taxon>Alteromonadales</taxon>
        <taxon>Ferrimonadaceae</taxon>
        <taxon>Ferrimonas</taxon>
    </lineage>
</organism>
<keyword evidence="3" id="KW-1185">Reference proteome</keyword>
<proteinExistence type="predicted"/>
<dbReference type="AlphaFoldDB" id="A0A1M5UIG7"/>
<evidence type="ECO:0000313" key="2">
    <source>
        <dbReference type="EMBL" id="SHH62872.1"/>
    </source>
</evidence>
<keyword evidence="1" id="KW-0812">Transmembrane</keyword>
<dbReference type="EMBL" id="FQXG01000003">
    <property type="protein sequence ID" value="SHH62872.1"/>
    <property type="molecule type" value="Genomic_DNA"/>
</dbReference>